<dbReference type="Pfam" id="PF01390">
    <property type="entry name" value="SEA"/>
    <property type="match status" value="3"/>
</dbReference>
<keyword evidence="10" id="KW-0966">Cell projection</keyword>
<evidence type="ECO:0000256" key="5">
    <source>
        <dbReference type="ARBA" id="ARBA00022530"/>
    </source>
</evidence>
<evidence type="ECO:0000256" key="2">
    <source>
        <dbReference type="ARBA" id="ARBA00004504"/>
    </source>
</evidence>
<evidence type="ECO:0000256" key="7">
    <source>
        <dbReference type="ARBA" id="ARBA00022729"/>
    </source>
</evidence>
<dbReference type="AlphaFoldDB" id="A0A060XT07"/>
<dbReference type="SMART" id="SM00200">
    <property type="entry name" value="SEA"/>
    <property type="match status" value="3"/>
</dbReference>
<reference evidence="13" key="1">
    <citation type="journal article" date="2014" name="Nat. Commun.">
        <title>The rainbow trout genome provides novel insights into evolution after whole-genome duplication in vertebrates.</title>
        <authorList>
            <person name="Berthelot C."/>
            <person name="Brunet F."/>
            <person name="Chalopin D."/>
            <person name="Juanchich A."/>
            <person name="Bernard M."/>
            <person name="Noel B."/>
            <person name="Bento P."/>
            <person name="Da Silva C."/>
            <person name="Labadie K."/>
            <person name="Alberti A."/>
            <person name="Aury J.M."/>
            <person name="Louis A."/>
            <person name="Dehais P."/>
            <person name="Bardou P."/>
            <person name="Montfort J."/>
            <person name="Klopp C."/>
            <person name="Cabau C."/>
            <person name="Gaspin C."/>
            <person name="Thorgaard G.H."/>
            <person name="Boussaha M."/>
            <person name="Quillet E."/>
            <person name="Guyomard R."/>
            <person name="Galiana D."/>
            <person name="Bobe J."/>
            <person name="Volff J.N."/>
            <person name="Genet C."/>
            <person name="Wincker P."/>
            <person name="Jaillon O."/>
            <person name="Roest Crollius H."/>
            <person name="Guiguen Y."/>
        </authorList>
    </citation>
    <scope>NUCLEOTIDE SEQUENCE [LARGE SCALE GENOMIC DNA]</scope>
</reference>
<evidence type="ECO:0000256" key="3">
    <source>
        <dbReference type="ARBA" id="ARBA00004593"/>
    </source>
</evidence>
<keyword evidence="5" id="KW-0272">Extracellular matrix</keyword>
<evidence type="ECO:0000256" key="9">
    <source>
        <dbReference type="ARBA" id="ARBA00023180"/>
    </source>
</evidence>
<dbReference type="PANTHER" id="PTHR12199">
    <property type="entry name" value="INTERPHOTORECEPTOR MATRIX PROTEOGLYCAN"/>
    <property type="match status" value="1"/>
</dbReference>
<dbReference type="PROSITE" id="PS50024">
    <property type="entry name" value="SEA"/>
    <property type="match status" value="3"/>
</dbReference>
<feature type="domain" description="SEA" evidence="12">
    <location>
        <begin position="561"/>
        <end position="675"/>
    </location>
</feature>
<keyword evidence="6" id="KW-0358">Heparin-binding</keyword>
<dbReference type="Gene3D" id="3.30.70.960">
    <property type="entry name" value="SEA domain"/>
    <property type="match status" value="3"/>
</dbReference>
<evidence type="ECO:0000256" key="11">
    <source>
        <dbReference type="SAM" id="MobiDB-lite"/>
    </source>
</evidence>
<keyword evidence="7" id="KW-0732">Signal</keyword>
<dbReference type="InterPro" id="IPR000082">
    <property type="entry name" value="SEA_dom"/>
</dbReference>
<evidence type="ECO:0000256" key="1">
    <source>
        <dbReference type="ARBA" id="ARBA00004437"/>
    </source>
</evidence>
<dbReference type="STRING" id="8022.A0A060XT07"/>
<gene>
    <name evidence="13" type="ORF">GSONMT00010350001</name>
</gene>
<feature type="region of interest" description="Disordered" evidence="11">
    <location>
        <begin position="298"/>
        <end position="321"/>
    </location>
</feature>
<dbReference type="Proteomes" id="UP000193380">
    <property type="component" value="Unassembled WGS sequence"/>
</dbReference>
<proteinExistence type="predicted"/>
<evidence type="ECO:0000313" key="13">
    <source>
        <dbReference type="EMBL" id="CDQ82442.1"/>
    </source>
</evidence>
<evidence type="ECO:0000256" key="10">
    <source>
        <dbReference type="ARBA" id="ARBA00023273"/>
    </source>
</evidence>
<dbReference type="InterPro" id="IPR039861">
    <property type="entry name" value="IMPG"/>
</dbReference>
<evidence type="ECO:0000256" key="4">
    <source>
        <dbReference type="ARBA" id="ARBA00022525"/>
    </source>
</evidence>
<organism evidence="13 14">
    <name type="scientific">Oncorhynchus mykiss</name>
    <name type="common">Rainbow trout</name>
    <name type="synonym">Salmo gairdneri</name>
    <dbReference type="NCBI Taxonomy" id="8022"/>
    <lineage>
        <taxon>Eukaryota</taxon>
        <taxon>Metazoa</taxon>
        <taxon>Chordata</taxon>
        <taxon>Craniata</taxon>
        <taxon>Vertebrata</taxon>
        <taxon>Euteleostomi</taxon>
        <taxon>Actinopterygii</taxon>
        <taxon>Neopterygii</taxon>
        <taxon>Teleostei</taxon>
        <taxon>Protacanthopterygii</taxon>
        <taxon>Salmoniformes</taxon>
        <taxon>Salmonidae</taxon>
        <taxon>Salmoninae</taxon>
        <taxon>Oncorhynchus</taxon>
    </lineage>
</organism>
<dbReference type="SUPFAM" id="SSF82671">
    <property type="entry name" value="SEA domain"/>
    <property type="match status" value="2"/>
</dbReference>
<dbReference type="PANTHER" id="PTHR12199:SF5">
    <property type="entry name" value="MUCIN-2-LIKE ISOFORM X1"/>
    <property type="match status" value="1"/>
</dbReference>
<evidence type="ECO:0000256" key="8">
    <source>
        <dbReference type="ARBA" id="ARBA00022737"/>
    </source>
</evidence>
<feature type="domain" description="SEA" evidence="12">
    <location>
        <begin position="406"/>
        <end position="531"/>
    </location>
</feature>
<keyword evidence="9" id="KW-0325">Glycoprotein</keyword>
<dbReference type="GO" id="GO:0007601">
    <property type="term" value="P:visual perception"/>
    <property type="evidence" value="ECO:0007669"/>
    <property type="project" value="InterPro"/>
</dbReference>
<comment type="subcellular location">
    <subcellularLocation>
        <location evidence="2">Cell projection</location>
        <location evidence="2">Cilium</location>
        <location evidence="2">Photoreceptor outer segment</location>
    </subcellularLocation>
    <subcellularLocation>
        <location evidence="1">Photoreceptor inner segment</location>
    </subcellularLocation>
    <subcellularLocation>
        <location evidence="3">Secreted</location>
        <location evidence="3">Extracellular space</location>
        <location evidence="3">Extracellular matrix</location>
        <location evidence="3">Interphotoreceptor matrix</location>
    </subcellularLocation>
</comment>
<reference evidence="13" key="2">
    <citation type="submission" date="2014-03" db="EMBL/GenBank/DDBJ databases">
        <authorList>
            <person name="Genoscope - CEA"/>
        </authorList>
    </citation>
    <scope>NUCLEOTIDE SEQUENCE</scope>
</reference>
<dbReference type="GO" id="GO:0033165">
    <property type="term" value="C:interphotoreceptor matrix"/>
    <property type="evidence" value="ECO:0007669"/>
    <property type="project" value="UniProtKB-SubCell"/>
</dbReference>
<dbReference type="EMBL" id="FR905976">
    <property type="protein sequence ID" value="CDQ82442.1"/>
    <property type="molecule type" value="Genomic_DNA"/>
</dbReference>
<evidence type="ECO:0000313" key="14">
    <source>
        <dbReference type="Proteomes" id="UP000193380"/>
    </source>
</evidence>
<evidence type="ECO:0000256" key="6">
    <source>
        <dbReference type="ARBA" id="ARBA00022674"/>
    </source>
</evidence>
<name>A0A060XT07_ONCMY</name>
<evidence type="ECO:0000259" key="12">
    <source>
        <dbReference type="PROSITE" id="PS50024"/>
    </source>
</evidence>
<keyword evidence="8" id="KW-0677">Repeat</keyword>
<dbReference type="GO" id="GO:0001917">
    <property type="term" value="C:photoreceptor inner segment"/>
    <property type="evidence" value="ECO:0007669"/>
    <property type="project" value="UniProtKB-SubCell"/>
</dbReference>
<protein>
    <recommendedName>
        <fullName evidence="12">SEA domain-containing protein</fullName>
    </recommendedName>
</protein>
<sequence length="704" mass="72559">MIVLGFRSVSCNTQYTKSGSIITDTQLEFAAVNTTANATTPFADAVATTLKAAITNGSLSINISAIFKITVKPTPSAASPTTTGNAKKTTTPVPTTTTAVKTTTTAANTTTTAVPKTATAANTTYTSAKTTTKAAKNITTAANNITTAAPTTTTAANTATTAVPKTTTAAPTTTTAAPTTTPSPAFVLKLVFRSDDVFSPALTNTSSPLFQSLVTKTIKALEPLFKTNFPNFIRMIVVGFRSGSIITDTQLEFAAANTTANATTPFADAVATTLKAAITNGSLSINISTNFNITVKPTPSAASPTTTGNATTTTTAVPKTTTAVPTTTTAVNTTTTTANTTTTAANTTTYSCQTTTTAAKTTTTAANTATTAVPKTATAAPTTTTAANTATTAAPTTTTAAPTTTPSPAFVLKLVFRSDDVFSPALTNTSSPLFQSLVMKTIKALEPLFKAHFPNFIRMIVLGFRRGSIITDAQLEFAAVNTTANATTPFADAVATILKAAITNGSLSINISANFNITVLANPTTAAPTTTTAAPLTTTAAPTTTTRAPTTTTAAVAPTTTAAPNVLLLEFSSDETFTETLSNNASQAFRDRATTIKNEIEPVYRKVFRSFIQLVVLSFKRGSIITSCRMEFGLTGNGIAPTADMVKKVLVDEVNNGNLNIRVNASSIVVNVLSSSMSPVVNSVFSSFGMTLVFLLLSAAMHRL</sequence>
<feature type="region of interest" description="Disordered" evidence="11">
    <location>
        <begin position="377"/>
        <end position="403"/>
    </location>
</feature>
<dbReference type="GO" id="GO:0001750">
    <property type="term" value="C:photoreceptor outer segment"/>
    <property type="evidence" value="ECO:0007669"/>
    <property type="project" value="UniProtKB-SubCell"/>
</dbReference>
<dbReference type="InterPro" id="IPR036364">
    <property type="entry name" value="SEA_dom_sf"/>
</dbReference>
<dbReference type="GO" id="GO:0008201">
    <property type="term" value="F:heparin binding"/>
    <property type="evidence" value="ECO:0007669"/>
    <property type="project" value="UniProtKB-KW"/>
</dbReference>
<feature type="domain" description="SEA" evidence="12">
    <location>
        <begin position="182"/>
        <end position="307"/>
    </location>
</feature>
<accession>A0A060XT07</accession>
<keyword evidence="4" id="KW-0964">Secreted</keyword>
<feature type="region of interest" description="Disordered" evidence="11">
    <location>
        <begin position="74"/>
        <end position="96"/>
    </location>
</feature>
<dbReference type="PaxDb" id="8022-A0A060XT07"/>